<feature type="transmembrane region" description="Helical" evidence="8">
    <location>
        <begin position="156"/>
        <end position="187"/>
    </location>
</feature>
<protein>
    <recommendedName>
        <fullName evidence="9">Glycosyltransferase RgtA/B/C/D-like domain-containing protein</fullName>
    </recommendedName>
</protein>
<accession>A0A1F5YVT3</accession>
<reference evidence="10 11" key="1">
    <citation type="journal article" date="2016" name="Nat. Commun.">
        <title>Thousands of microbial genomes shed light on interconnected biogeochemical processes in an aquifer system.</title>
        <authorList>
            <person name="Anantharaman K."/>
            <person name="Brown C.T."/>
            <person name="Hug L.A."/>
            <person name="Sharon I."/>
            <person name="Castelle C.J."/>
            <person name="Probst A.J."/>
            <person name="Thomas B.C."/>
            <person name="Singh A."/>
            <person name="Wilkins M.J."/>
            <person name="Karaoz U."/>
            <person name="Brodie E.L."/>
            <person name="Williams K.H."/>
            <person name="Hubbard S.S."/>
            <person name="Banfield J.F."/>
        </authorList>
    </citation>
    <scope>NUCLEOTIDE SEQUENCE [LARGE SCALE GENOMIC DNA]</scope>
</reference>
<feature type="transmembrane region" description="Helical" evidence="8">
    <location>
        <begin position="390"/>
        <end position="409"/>
    </location>
</feature>
<keyword evidence="2" id="KW-1003">Cell membrane</keyword>
<name>A0A1F5YVT3_9BACT</name>
<dbReference type="GO" id="GO:0005886">
    <property type="term" value="C:plasma membrane"/>
    <property type="evidence" value="ECO:0007669"/>
    <property type="project" value="UniProtKB-SubCell"/>
</dbReference>
<keyword evidence="4" id="KW-0808">Transferase</keyword>
<feature type="transmembrane region" description="Helical" evidence="8">
    <location>
        <begin position="194"/>
        <end position="213"/>
    </location>
</feature>
<evidence type="ECO:0000256" key="6">
    <source>
        <dbReference type="ARBA" id="ARBA00022989"/>
    </source>
</evidence>
<keyword evidence="7 8" id="KW-0472">Membrane</keyword>
<evidence type="ECO:0000259" key="9">
    <source>
        <dbReference type="Pfam" id="PF13231"/>
    </source>
</evidence>
<evidence type="ECO:0000256" key="2">
    <source>
        <dbReference type="ARBA" id="ARBA00022475"/>
    </source>
</evidence>
<keyword evidence="3" id="KW-0328">Glycosyltransferase</keyword>
<sequence>MTGRRIYILAVLLAGLLLRLWLSDLAPKNLEWDAYYYFQAGRDIAAGTARANCCNMAPGYPLFLAVHQIIFGPAALSAVRISQAVLDLITAVLVYVLARRLFGAKAAMPAFTVAALQPLTPSYTGLILTETLTLTLVTGAASILTARKFSRTPYLWFALGAVLGYTAIVKMSLFQFTAVMLAVMALYFVIRKKWLFVPVALGGFAAAVSYSVYLNLQTFGIASIVPPYRTLIGPLYISSSMGRSGEMQGEPYTVTPEYTEYIGEYYRLYNSDPEKLVAHDRSYREKLISKIKSEPGYYVRQLLRNNIWMWDKYHLFIYRDPFYPADAIWLRTGNLLILSLHLVGLFSFVIPDRRRLRHPLVLWSLAMGGYTALAYPVFNNETRLSLPYYPLVFLWAGYGIWTVTQKILLRRQS</sequence>
<evidence type="ECO:0000256" key="5">
    <source>
        <dbReference type="ARBA" id="ARBA00022692"/>
    </source>
</evidence>
<gene>
    <name evidence="10" type="ORF">A2Z33_04120</name>
</gene>
<keyword evidence="5 8" id="KW-0812">Transmembrane</keyword>
<feature type="transmembrane region" description="Helical" evidence="8">
    <location>
        <begin position="81"/>
        <end position="102"/>
    </location>
</feature>
<evidence type="ECO:0000313" key="11">
    <source>
        <dbReference type="Proteomes" id="UP000178448"/>
    </source>
</evidence>
<evidence type="ECO:0000313" key="10">
    <source>
        <dbReference type="EMBL" id="OGG04308.1"/>
    </source>
</evidence>
<dbReference type="PANTHER" id="PTHR33908:SF11">
    <property type="entry name" value="MEMBRANE PROTEIN"/>
    <property type="match status" value="1"/>
</dbReference>
<dbReference type="GO" id="GO:0009103">
    <property type="term" value="P:lipopolysaccharide biosynthetic process"/>
    <property type="evidence" value="ECO:0007669"/>
    <property type="project" value="UniProtKB-ARBA"/>
</dbReference>
<feature type="domain" description="Glycosyltransferase RgtA/B/C/D-like" evidence="9">
    <location>
        <begin position="57"/>
        <end position="205"/>
    </location>
</feature>
<feature type="transmembrane region" description="Helical" evidence="8">
    <location>
        <begin position="328"/>
        <end position="348"/>
    </location>
</feature>
<comment type="subcellular location">
    <subcellularLocation>
        <location evidence="1">Cell membrane</location>
        <topology evidence="1">Multi-pass membrane protein</topology>
    </subcellularLocation>
</comment>
<evidence type="ECO:0000256" key="4">
    <source>
        <dbReference type="ARBA" id="ARBA00022679"/>
    </source>
</evidence>
<evidence type="ECO:0000256" key="7">
    <source>
        <dbReference type="ARBA" id="ARBA00023136"/>
    </source>
</evidence>
<dbReference type="EMBL" id="MFJD01000004">
    <property type="protein sequence ID" value="OGG04308.1"/>
    <property type="molecule type" value="Genomic_DNA"/>
</dbReference>
<organism evidence="10 11">
    <name type="scientific">Candidatus Gottesmanbacteria bacterium RBG_16_52_11</name>
    <dbReference type="NCBI Taxonomy" id="1798374"/>
    <lineage>
        <taxon>Bacteria</taxon>
        <taxon>Candidatus Gottesmaniibacteriota</taxon>
    </lineage>
</organism>
<keyword evidence="6 8" id="KW-1133">Transmembrane helix</keyword>
<dbReference type="Proteomes" id="UP000178448">
    <property type="component" value="Unassembled WGS sequence"/>
</dbReference>
<evidence type="ECO:0000256" key="1">
    <source>
        <dbReference type="ARBA" id="ARBA00004651"/>
    </source>
</evidence>
<feature type="transmembrane region" description="Helical" evidence="8">
    <location>
        <begin position="123"/>
        <end position="144"/>
    </location>
</feature>
<dbReference type="Pfam" id="PF13231">
    <property type="entry name" value="PMT_2"/>
    <property type="match status" value="1"/>
</dbReference>
<dbReference type="InterPro" id="IPR050297">
    <property type="entry name" value="LipidA_mod_glycosyltrf_83"/>
</dbReference>
<feature type="transmembrane region" description="Helical" evidence="8">
    <location>
        <begin position="360"/>
        <end position="378"/>
    </location>
</feature>
<dbReference type="AlphaFoldDB" id="A0A1F5YVT3"/>
<dbReference type="STRING" id="1798374.A2Z33_04120"/>
<dbReference type="PANTHER" id="PTHR33908">
    <property type="entry name" value="MANNOSYLTRANSFERASE YKCB-RELATED"/>
    <property type="match status" value="1"/>
</dbReference>
<evidence type="ECO:0000256" key="8">
    <source>
        <dbReference type="SAM" id="Phobius"/>
    </source>
</evidence>
<comment type="caution">
    <text evidence="10">The sequence shown here is derived from an EMBL/GenBank/DDBJ whole genome shotgun (WGS) entry which is preliminary data.</text>
</comment>
<proteinExistence type="predicted"/>
<evidence type="ECO:0000256" key="3">
    <source>
        <dbReference type="ARBA" id="ARBA00022676"/>
    </source>
</evidence>
<dbReference type="GO" id="GO:0016763">
    <property type="term" value="F:pentosyltransferase activity"/>
    <property type="evidence" value="ECO:0007669"/>
    <property type="project" value="TreeGrafter"/>
</dbReference>
<dbReference type="InterPro" id="IPR038731">
    <property type="entry name" value="RgtA/B/C-like"/>
</dbReference>